<reference evidence="4 5" key="2">
    <citation type="submission" date="2009-03" db="EMBL/GenBank/DDBJ databases">
        <title>Draft genome sequence of Coprococcus comes (ATCC 27758).</title>
        <authorList>
            <person name="Sudarsanam P."/>
            <person name="Ley R."/>
            <person name="Guruge J."/>
            <person name="Turnbaugh P.J."/>
            <person name="Mahowald M."/>
            <person name="Liep D."/>
            <person name="Gordon J."/>
        </authorList>
    </citation>
    <scope>NUCLEOTIDE SEQUENCE [LARGE SCALE GENOMIC DNA]</scope>
    <source>
        <strain evidence="4 5">ATCC 27758</strain>
    </source>
</reference>
<dbReference type="HOGENOM" id="CLU_037162_3_0_9"/>
<reference evidence="4 5" key="1">
    <citation type="submission" date="2009-02" db="EMBL/GenBank/DDBJ databases">
        <authorList>
            <person name="Fulton L."/>
            <person name="Clifton S."/>
            <person name="Fulton B."/>
            <person name="Xu J."/>
            <person name="Minx P."/>
            <person name="Pepin K.H."/>
            <person name="Johnson M."/>
            <person name="Bhonagiri V."/>
            <person name="Nash W.E."/>
            <person name="Mardis E.R."/>
            <person name="Wilson R.K."/>
        </authorList>
    </citation>
    <scope>NUCLEOTIDE SEQUENCE [LARGE SCALE GENOMIC DNA]</scope>
    <source>
        <strain evidence="4 5">ATCC 27758</strain>
    </source>
</reference>
<dbReference type="PANTHER" id="PTHR43736:SF4">
    <property type="entry name" value="SLR1690 PROTEIN"/>
    <property type="match status" value="1"/>
</dbReference>
<dbReference type="InterPro" id="IPR020476">
    <property type="entry name" value="Nudix_hydrolase"/>
</dbReference>
<dbReference type="PROSITE" id="PS00893">
    <property type="entry name" value="NUDIX_BOX"/>
    <property type="match status" value="1"/>
</dbReference>
<dbReference type="AlphaFoldDB" id="C0B5Y8"/>
<dbReference type="InterPro" id="IPR020084">
    <property type="entry name" value="NUDIX_hydrolase_CS"/>
</dbReference>
<comment type="similarity">
    <text evidence="2">Belongs to the Nudix hydrolase family.</text>
</comment>
<organism evidence="4 5">
    <name type="scientific">Coprococcus comes ATCC 27758</name>
    <dbReference type="NCBI Taxonomy" id="470146"/>
    <lineage>
        <taxon>Bacteria</taxon>
        <taxon>Bacillati</taxon>
        <taxon>Bacillota</taxon>
        <taxon>Clostridia</taxon>
        <taxon>Lachnospirales</taxon>
        <taxon>Lachnospiraceae</taxon>
        <taxon>Coprococcus</taxon>
    </lineage>
</organism>
<dbReference type="PANTHER" id="PTHR43736">
    <property type="entry name" value="ADP-RIBOSE PYROPHOSPHATASE"/>
    <property type="match status" value="1"/>
</dbReference>
<dbReference type="EMBL" id="ABVR01000034">
    <property type="protein sequence ID" value="EEG91122.1"/>
    <property type="molecule type" value="Genomic_DNA"/>
</dbReference>
<feature type="domain" description="Nudix hydrolase" evidence="3">
    <location>
        <begin position="50"/>
        <end position="187"/>
    </location>
</feature>
<dbReference type="InterPro" id="IPR000086">
    <property type="entry name" value="NUDIX_hydrolase_dom"/>
</dbReference>
<protein>
    <submittedName>
        <fullName evidence="4">Hydrolase, NUDIX family</fullName>
    </submittedName>
</protein>
<dbReference type="GO" id="GO:0016787">
    <property type="term" value="F:hydrolase activity"/>
    <property type="evidence" value="ECO:0007669"/>
    <property type="project" value="UniProtKB-KW"/>
</dbReference>
<keyword evidence="1 2" id="KW-0378">Hydrolase</keyword>
<dbReference type="CDD" id="cd18873">
    <property type="entry name" value="NUDIX_NadM_like"/>
    <property type="match status" value="1"/>
</dbReference>
<comment type="caution">
    <text evidence="4">The sequence shown here is derived from an EMBL/GenBank/DDBJ whole genome shotgun (WGS) entry which is preliminary data.</text>
</comment>
<evidence type="ECO:0000256" key="2">
    <source>
        <dbReference type="RuleBase" id="RU003476"/>
    </source>
</evidence>
<proteinExistence type="inferred from homology"/>
<accession>C0B5Y8</accession>
<dbReference type="PROSITE" id="PS51462">
    <property type="entry name" value="NUDIX"/>
    <property type="match status" value="1"/>
</dbReference>
<evidence type="ECO:0000313" key="5">
    <source>
        <dbReference type="Proteomes" id="UP000003793"/>
    </source>
</evidence>
<evidence type="ECO:0000313" key="4">
    <source>
        <dbReference type="EMBL" id="EEG91122.1"/>
    </source>
</evidence>
<dbReference type="Pfam" id="PF00293">
    <property type="entry name" value="NUDIX"/>
    <property type="match status" value="1"/>
</dbReference>
<dbReference type="SUPFAM" id="SSF55811">
    <property type="entry name" value="Nudix"/>
    <property type="match status" value="1"/>
</dbReference>
<sequence>MRTSKKTKERRKMTAFFKEIEPFRGNGNENEKGQTLENFLEEYDPYKYKNPCVTTDAVIFSCKRKVVDGEWKVLMVKRRNHPSIGWWALPGGFIELHENLEDTARRELTEETGVADLPMEQFAVYGNATRDPRARIITSAYLSVVDEGQVKVQAGDDAADARWMQLHCQTESVKEDGDWKRTIYRLALENKEAELTISAIVEKKERSGLVRETYYKVKESDRIACDHAALIVQAWKLVESRLI</sequence>
<gene>
    <name evidence="4" type="ORF">COPCOM_00559</name>
</gene>
<name>C0B5Y8_9FIRM</name>
<dbReference type="InterPro" id="IPR015797">
    <property type="entry name" value="NUDIX_hydrolase-like_dom_sf"/>
</dbReference>
<dbReference type="Gene3D" id="3.90.79.10">
    <property type="entry name" value="Nucleoside Triphosphate Pyrophosphohydrolase"/>
    <property type="match status" value="1"/>
</dbReference>
<evidence type="ECO:0000256" key="1">
    <source>
        <dbReference type="ARBA" id="ARBA00022801"/>
    </source>
</evidence>
<dbReference type="PRINTS" id="PR00502">
    <property type="entry name" value="NUDIXFAMILY"/>
</dbReference>
<evidence type="ECO:0000259" key="3">
    <source>
        <dbReference type="PROSITE" id="PS51462"/>
    </source>
</evidence>
<dbReference type="Proteomes" id="UP000003793">
    <property type="component" value="Unassembled WGS sequence"/>
</dbReference>